<evidence type="ECO:0000313" key="5">
    <source>
        <dbReference type="Proteomes" id="UP000278962"/>
    </source>
</evidence>
<evidence type="ECO:0000313" key="4">
    <source>
        <dbReference type="EMBL" id="RKQ87629.1"/>
    </source>
</evidence>
<dbReference type="InterPro" id="IPR005158">
    <property type="entry name" value="BTAD"/>
</dbReference>
<evidence type="ECO:0000259" key="3">
    <source>
        <dbReference type="PROSITE" id="PS50043"/>
    </source>
</evidence>
<dbReference type="Gene3D" id="1.25.40.10">
    <property type="entry name" value="Tetratricopeptide repeat domain"/>
    <property type="match status" value="2"/>
</dbReference>
<dbReference type="GO" id="GO:0005524">
    <property type="term" value="F:ATP binding"/>
    <property type="evidence" value="ECO:0007669"/>
    <property type="project" value="UniProtKB-KW"/>
</dbReference>
<dbReference type="PANTHER" id="PTHR16305:SF35">
    <property type="entry name" value="TRANSCRIPTIONAL ACTIVATOR DOMAIN"/>
    <property type="match status" value="1"/>
</dbReference>
<dbReference type="InterPro" id="IPR011990">
    <property type="entry name" value="TPR-like_helical_dom_sf"/>
</dbReference>
<gene>
    <name evidence="4" type="ORF">C8N24_5654</name>
</gene>
<dbReference type="InterPro" id="IPR036388">
    <property type="entry name" value="WH-like_DNA-bd_sf"/>
</dbReference>
<feature type="domain" description="HTH luxR-type" evidence="3">
    <location>
        <begin position="1122"/>
        <end position="1185"/>
    </location>
</feature>
<dbReference type="Pfam" id="PF03704">
    <property type="entry name" value="BTAD"/>
    <property type="match status" value="1"/>
</dbReference>
<dbReference type="GO" id="GO:0003677">
    <property type="term" value="F:DNA binding"/>
    <property type="evidence" value="ECO:0007669"/>
    <property type="project" value="InterPro"/>
</dbReference>
<dbReference type="PANTHER" id="PTHR16305">
    <property type="entry name" value="TESTICULAR SOLUBLE ADENYLYL CYCLASE"/>
    <property type="match status" value="1"/>
</dbReference>
<dbReference type="RefSeq" id="WP_121256348.1">
    <property type="nucleotide sequence ID" value="NZ_RBIL01000002.1"/>
</dbReference>
<proteinExistence type="predicted"/>
<dbReference type="AlphaFoldDB" id="A0A660L3W7"/>
<dbReference type="InterPro" id="IPR041664">
    <property type="entry name" value="AAA_16"/>
</dbReference>
<dbReference type="SUPFAM" id="SSF48452">
    <property type="entry name" value="TPR-like"/>
    <property type="match status" value="2"/>
</dbReference>
<dbReference type="GO" id="GO:0005737">
    <property type="term" value="C:cytoplasm"/>
    <property type="evidence" value="ECO:0007669"/>
    <property type="project" value="TreeGrafter"/>
</dbReference>
<dbReference type="SUPFAM" id="SSF52540">
    <property type="entry name" value="P-loop containing nucleoside triphosphate hydrolases"/>
    <property type="match status" value="1"/>
</dbReference>
<evidence type="ECO:0000256" key="1">
    <source>
        <dbReference type="ARBA" id="ARBA00022741"/>
    </source>
</evidence>
<reference evidence="4 5" key="1">
    <citation type="submission" date="2018-10" db="EMBL/GenBank/DDBJ databases">
        <title>Genomic Encyclopedia of Archaeal and Bacterial Type Strains, Phase II (KMG-II): from individual species to whole genera.</title>
        <authorList>
            <person name="Goeker M."/>
        </authorList>
    </citation>
    <scope>NUCLEOTIDE SEQUENCE [LARGE SCALE GENOMIC DNA]</scope>
    <source>
        <strain evidence="4 5">DSM 14954</strain>
    </source>
</reference>
<keyword evidence="5" id="KW-1185">Reference proteome</keyword>
<dbReference type="InterPro" id="IPR016032">
    <property type="entry name" value="Sig_transdc_resp-reg_C-effctor"/>
</dbReference>
<dbReference type="Pfam" id="PF13191">
    <property type="entry name" value="AAA_16"/>
    <property type="match status" value="1"/>
</dbReference>
<dbReference type="Gene3D" id="1.10.10.10">
    <property type="entry name" value="Winged helix-like DNA-binding domain superfamily/Winged helix DNA-binding domain"/>
    <property type="match status" value="2"/>
</dbReference>
<protein>
    <submittedName>
        <fullName evidence="4">Putative ATPase</fullName>
    </submittedName>
</protein>
<keyword evidence="2" id="KW-0067">ATP-binding</keyword>
<comment type="caution">
    <text evidence="4">The sequence shown here is derived from an EMBL/GenBank/DDBJ whole genome shotgun (WGS) entry which is preliminary data.</text>
</comment>
<dbReference type="Pfam" id="PF00196">
    <property type="entry name" value="GerE"/>
    <property type="match status" value="1"/>
</dbReference>
<dbReference type="OrthoDB" id="3178131at2"/>
<accession>A0A660L3W7</accession>
<organism evidence="4 5">
    <name type="scientific">Solirubrobacter pauli</name>
    <dbReference type="NCBI Taxonomy" id="166793"/>
    <lineage>
        <taxon>Bacteria</taxon>
        <taxon>Bacillati</taxon>
        <taxon>Actinomycetota</taxon>
        <taxon>Thermoleophilia</taxon>
        <taxon>Solirubrobacterales</taxon>
        <taxon>Solirubrobacteraceae</taxon>
        <taxon>Solirubrobacter</taxon>
    </lineage>
</organism>
<sequence>MVVRDSTRIQLCGRLIVELQGRRLEESLRGRQGRLLLAYLALNRDRPVRRDELAEALWSGKGTPPAYESLLAPPLSRLRKALGPGVLEGRSELQLVLPEDTWIDWEIAHACVREARVSGPDQAWDAAREAVEIADRGLLPGLEAPWIDTKRSELADLRVEALEAMARAGAQLGGAALPEAEQAARAAVQSQPFRESARGVLMEVLKARGNVNEALRVYEDIRVLLREELGSSPGASLVALHQQLLRDEPAAAEPARPKPVPRSSTLVERDREVHVLDNLLAEATLGEGRAVLIEGPPGIGKSRLLAEFRRRATGEGATVLNARAGELEREFPFGVVRQLFEGVVTDPSVLTGAAAAAGVVFASPENGVPAGDASFAALHGLYWLTLNLAAEHPLLLEVDDLHWCDRPSLRFLAYLVRRLEGQPVLVTASVRTGDAPTDAALLAEIANDPATAHVRPGPLSEEAVGELVAKRLGAEPDDAFRQACHGTTGGNPLLVRQLLNALETDQVKPDAAHADVVRAIGSRAVSSSVLLRLARLPGEAASVARAVAVLGESADLPAVAGICGLDEAQVAGAMAALARAEILRPEPPPGFVHPLVRDAVYTGLPLGERELLHARAAAVLRERGASLDQVAGQLMLTPGRGDAQVSRLLHDAGNAAMARGAVDSCVGYLQRALEEPPAAEDRPRLLLDLGEAEALVRGPDSALHLREAYDGLTDLNLRVRAANALGRALLFTSSPAEGSRVALEAAAALPPEFADEALGLRAFALMGVPFGAMDPDEMHPIREWRGKPLRTLGEKLAGAVAALEWTQAGGHIDEVVPQAFRALAGGELQARDPNLLTLAALLPLIVGDRDEALQLFDLGMVDAHRRGSLFAVTGMYLWRGFTLFWRGDLLDAEEELRASFDQAESWGYGPDTLQWNAAHLSWCLTERGNLPEARTALLRARERSPRSDGARYWCNARLELLVAEGSYEEAIEASEEYADRFRHYHNPAAARWSGLRAVALDALGMNKKAVALAAEELDRARDWGAPGTVARSLRVLGLLEGPEGLERLEEAVEIVGRGSSRLELAKSLAALGVLRRRAGRPDYAREPLTRAHELAEVCGAERLLAEIRKELLAVGVEPAAAVARGVSALTATERRVAALAAAGRAEREIAQELFVTPRIIQIKLGSALRKLGATSTRELAHALET</sequence>
<keyword evidence="1" id="KW-0547">Nucleotide-binding</keyword>
<dbReference type="InterPro" id="IPR000792">
    <property type="entry name" value="Tscrpt_reg_LuxR_C"/>
</dbReference>
<dbReference type="EMBL" id="RBIL01000002">
    <property type="protein sequence ID" value="RKQ87629.1"/>
    <property type="molecule type" value="Genomic_DNA"/>
</dbReference>
<name>A0A660L3W7_9ACTN</name>
<dbReference type="PROSITE" id="PS50043">
    <property type="entry name" value="HTH_LUXR_2"/>
    <property type="match status" value="1"/>
</dbReference>
<dbReference type="InterPro" id="IPR027417">
    <property type="entry name" value="P-loop_NTPase"/>
</dbReference>
<dbReference type="GO" id="GO:0006355">
    <property type="term" value="P:regulation of DNA-templated transcription"/>
    <property type="evidence" value="ECO:0007669"/>
    <property type="project" value="InterPro"/>
</dbReference>
<dbReference type="SUPFAM" id="SSF46894">
    <property type="entry name" value="C-terminal effector domain of the bipartite response regulators"/>
    <property type="match status" value="2"/>
</dbReference>
<dbReference type="SMART" id="SM00421">
    <property type="entry name" value="HTH_LUXR"/>
    <property type="match status" value="1"/>
</dbReference>
<dbReference type="Proteomes" id="UP000278962">
    <property type="component" value="Unassembled WGS sequence"/>
</dbReference>
<dbReference type="SMART" id="SM01043">
    <property type="entry name" value="BTAD"/>
    <property type="match status" value="1"/>
</dbReference>
<evidence type="ECO:0000256" key="2">
    <source>
        <dbReference type="ARBA" id="ARBA00022840"/>
    </source>
</evidence>
<dbReference type="GO" id="GO:0004016">
    <property type="term" value="F:adenylate cyclase activity"/>
    <property type="evidence" value="ECO:0007669"/>
    <property type="project" value="TreeGrafter"/>
</dbReference>